<evidence type="ECO:0000256" key="2">
    <source>
        <dbReference type="SAM" id="MobiDB-lite"/>
    </source>
</evidence>
<name>A0ABD0NZ39_CIRMR</name>
<dbReference type="SUPFAM" id="SSF54160">
    <property type="entry name" value="Chromo domain-like"/>
    <property type="match status" value="1"/>
</dbReference>
<comment type="subcellular location">
    <subcellularLocation>
        <location evidence="1">Nucleus</location>
    </subcellularLocation>
</comment>
<proteinExistence type="predicted"/>
<feature type="non-terminal residue" evidence="4">
    <location>
        <position position="183"/>
    </location>
</feature>
<feature type="compositionally biased region" description="Basic residues" evidence="2">
    <location>
        <begin position="171"/>
        <end position="183"/>
    </location>
</feature>
<dbReference type="AlphaFoldDB" id="A0ABD0NZ39"/>
<dbReference type="Pfam" id="PF24626">
    <property type="entry name" value="SH3_Tf2-1"/>
    <property type="match status" value="1"/>
</dbReference>
<dbReference type="EMBL" id="JAMKFB020000019">
    <property type="protein sequence ID" value="KAL0166800.1"/>
    <property type="molecule type" value="Genomic_DNA"/>
</dbReference>
<dbReference type="GO" id="GO:0005634">
    <property type="term" value="C:nucleus"/>
    <property type="evidence" value="ECO:0007669"/>
    <property type="project" value="UniProtKB-SubCell"/>
</dbReference>
<feature type="non-terminal residue" evidence="4">
    <location>
        <position position="1"/>
    </location>
</feature>
<dbReference type="InterPro" id="IPR016197">
    <property type="entry name" value="Chromo-like_dom_sf"/>
</dbReference>
<protein>
    <recommendedName>
        <fullName evidence="3">Chromo domain-containing protein</fullName>
    </recommendedName>
</protein>
<dbReference type="InterPro" id="IPR000953">
    <property type="entry name" value="Chromo/chromo_shadow_dom"/>
</dbReference>
<dbReference type="InterPro" id="IPR056924">
    <property type="entry name" value="SH3_Tf2-1"/>
</dbReference>
<feature type="region of interest" description="Disordered" evidence="2">
    <location>
        <begin position="22"/>
        <end position="41"/>
    </location>
</feature>
<gene>
    <name evidence="4" type="ORF">M9458_038644</name>
</gene>
<evidence type="ECO:0000313" key="4">
    <source>
        <dbReference type="EMBL" id="KAL0166800.1"/>
    </source>
</evidence>
<feature type="compositionally biased region" description="Basic and acidic residues" evidence="2">
    <location>
        <begin position="160"/>
        <end position="170"/>
    </location>
</feature>
<dbReference type="Gene3D" id="2.40.50.40">
    <property type="match status" value="1"/>
</dbReference>
<dbReference type="InterPro" id="IPR023780">
    <property type="entry name" value="Chromo_domain"/>
</dbReference>
<dbReference type="PANTHER" id="PTHR46148:SF52">
    <property type="entry name" value="OS04G0603800 PROTEIN"/>
    <property type="match status" value="1"/>
</dbReference>
<reference evidence="4 5" key="1">
    <citation type="submission" date="2024-05" db="EMBL/GenBank/DDBJ databases">
        <title>Genome sequencing and assembly of Indian major carp, Cirrhinus mrigala (Hamilton, 1822).</title>
        <authorList>
            <person name="Mohindra V."/>
            <person name="Chowdhury L.M."/>
            <person name="Lal K."/>
            <person name="Jena J.K."/>
        </authorList>
    </citation>
    <scope>NUCLEOTIDE SEQUENCE [LARGE SCALE GENOMIC DNA]</scope>
    <source>
        <strain evidence="4">CM1030</strain>
        <tissue evidence="4">Blood</tissue>
    </source>
</reference>
<dbReference type="PROSITE" id="PS50013">
    <property type="entry name" value="CHROMO_2"/>
    <property type="match status" value="1"/>
</dbReference>
<feature type="region of interest" description="Disordered" evidence="2">
    <location>
        <begin position="160"/>
        <end position="183"/>
    </location>
</feature>
<dbReference type="Proteomes" id="UP001529510">
    <property type="component" value="Unassembled WGS sequence"/>
</dbReference>
<evidence type="ECO:0000313" key="5">
    <source>
        <dbReference type="Proteomes" id="UP001529510"/>
    </source>
</evidence>
<dbReference type="Pfam" id="PF00385">
    <property type="entry name" value="Chromo"/>
    <property type="match status" value="1"/>
</dbReference>
<comment type="caution">
    <text evidence="4">The sequence shown here is derived from an EMBL/GenBank/DDBJ whole genome shotgun (WGS) entry which is preliminary data.</text>
</comment>
<evidence type="ECO:0000256" key="1">
    <source>
        <dbReference type="ARBA" id="ARBA00004123"/>
    </source>
</evidence>
<evidence type="ECO:0000259" key="3">
    <source>
        <dbReference type="PROSITE" id="PS50013"/>
    </source>
</evidence>
<feature type="domain" description="Chromo" evidence="3">
    <location>
        <begin position="115"/>
        <end position="173"/>
    </location>
</feature>
<dbReference type="PANTHER" id="PTHR46148">
    <property type="entry name" value="CHROMO DOMAIN-CONTAINING PROTEIN"/>
    <property type="match status" value="1"/>
</dbReference>
<dbReference type="SMART" id="SM00298">
    <property type="entry name" value="CHROMO"/>
    <property type="match status" value="1"/>
</dbReference>
<keyword evidence="5" id="KW-1185">Reference proteome</keyword>
<organism evidence="4 5">
    <name type="scientific">Cirrhinus mrigala</name>
    <name type="common">Mrigala</name>
    <dbReference type="NCBI Taxonomy" id="683832"/>
    <lineage>
        <taxon>Eukaryota</taxon>
        <taxon>Metazoa</taxon>
        <taxon>Chordata</taxon>
        <taxon>Craniata</taxon>
        <taxon>Vertebrata</taxon>
        <taxon>Euteleostomi</taxon>
        <taxon>Actinopterygii</taxon>
        <taxon>Neopterygii</taxon>
        <taxon>Teleostei</taxon>
        <taxon>Ostariophysi</taxon>
        <taxon>Cypriniformes</taxon>
        <taxon>Cyprinidae</taxon>
        <taxon>Labeoninae</taxon>
        <taxon>Labeonini</taxon>
        <taxon>Cirrhinus</taxon>
    </lineage>
</organism>
<accession>A0ABD0NZ39</accession>
<sequence length="183" mass="20883">VGLSTSPSPAGSSLAQELRRCQKESSTHLPTRGSSLAFHPRPTHLRLQSPRYIGPFKILRQINDVTFQLQLPPRYRIHPTFHVSLPKLFFPSDTDTTGAEAEPPPPEVLDQPSIYTVHEILDLRRRGGRLEYLIDWEGYGPEDRSWVSRDDVLDPTLLLDFHRSHPDRPAPRSRSRPQGRVRA</sequence>